<keyword evidence="2" id="KW-0812">Transmembrane</keyword>
<dbReference type="RefSeq" id="WP_048708857.1">
    <property type="nucleotide sequence ID" value="NZ_CP014646.1"/>
</dbReference>
<gene>
    <name evidence="3" type="ORF">AC731_001610</name>
</gene>
<keyword evidence="4" id="KW-1185">Reference proteome</keyword>
<dbReference type="KEGG" id="thu:AC731_001610"/>
<reference evidence="4" key="1">
    <citation type="submission" date="2016-03" db="EMBL/GenBank/DDBJ databases">
        <authorList>
            <person name="Ma C."/>
            <person name="Zhou S."/>
            <person name="Yang G."/>
        </authorList>
    </citation>
    <scope>NUCLEOTIDE SEQUENCE [LARGE SCALE GENOMIC DNA]</scope>
    <source>
        <strain evidence="4">SgZ-1</strain>
    </source>
</reference>
<evidence type="ECO:0000256" key="1">
    <source>
        <dbReference type="SAM" id="MobiDB-lite"/>
    </source>
</evidence>
<evidence type="ECO:0000313" key="4">
    <source>
        <dbReference type="Proteomes" id="UP000036902"/>
    </source>
</evidence>
<feature type="region of interest" description="Disordered" evidence="1">
    <location>
        <begin position="124"/>
        <end position="154"/>
    </location>
</feature>
<accession>A0A140IDD0</accession>
<name>A0A140IDD0_9RHOO</name>
<dbReference type="EMBL" id="CP014646">
    <property type="protein sequence ID" value="AMO35755.1"/>
    <property type="molecule type" value="Genomic_DNA"/>
</dbReference>
<keyword evidence="2" id="KW-1133">Transmembrane helix</keyword>
<dbReference type="STRING" id="1134435.AC731_001610"/>
<feature type="transmembrane region" description="Helical" evidence="2">
    <location>
        <begin position="35"/>
        <end position="55"/>
    </location>
</feature>
<sequence length="154" mass="15859">MSCAAPAARPRAGLRAFILSLPHPRRLARRIGDGHVLAGRALLLVLALTLLAVQIEVHAHALSHLAEPDRAATSTTTNGASPGEEDGRHAGAVCLECLALAALDLPPAAPASFTCDDDGATLPAIALPPDPSSSSPRRPRCRAPPSSVLRPIPC</sequence>
<evidence type="ECO:0000256" key="2">
    <source>
        <dbReference type="SAM" id="Phobius"/>
    </source>
</evidence>
<dbReference type="Proteomes" id="UP000036902">
    <property type="component" value="Chromosome"/>
</dbReference>
<feature type="region of interest" description="Disordered" evidence="1">
    <location>
        <begin position="68"/>
        <end position="87"/>
    </location>
</feature>
<evidence type="ECO:0000313" key="3">
    <source>
        <dbReference type="EMBL" id="AMO35755.1"/>
    </source>
</evidence>
<protein>
    <recommendedName>
        <fullName evidence="5">DUF2946 domain-containing protein</fullName>
    </recommendedName>
</protein>
<keyword evidence="2" id="KW-0472">Membrane</keyword>
<organism evidence="3 4">
    <name type="scientific">Thauera humireducens</name>
    <dbReference type="NCBI Taxonomy" id="1134435"/>
    <lineage>
        <taxon>Bacteria</taxon>
        <taxon>Pseudomonadati</taxon>
        <taxon>Pseudomonadota</taxon>
        <taxon>Betaproteobacteria</taxon>
        <taxon>Rhodocyclales</taxon>
        <taxon>Zoogloeaceae</taxon>
        <taxon>Thauera</taxon>
    </lineage>
</organism>
<proteinExistence type="predicted"/>
<evidence type="ECO:0008006" key="5">
    <source>
        <dbReference type="Google" id="ProtNLM"/>
    </source>
</evidence>
<dbReference type="AlphaFoldDB" id="A0A140IDD0"/>